<reference evidence="2" key="1">
    <citation type="journal article" date="2023" name="G3 (Bethesda)">
        <title>Whole genome assembly and annotation of the endangered Caribbean coral Acropora cervicornis.</title>
        <authorList>
            <person name="Selwyn J.D."/>
            <person name="Vollmer S.V."/>
        </authorList>
    </citation>
    <scope>NUCLEOTIDE SEQUENCE</scope>
    <source>
        <strain evidence="2">K2</strain>
    </source>
</reference>
<keyword evidence="3" id="KW-1185">Reference proteome</keyword>
<evidence type="ECO:0000313" key="3">
    <source>
        <dbReference type="Proteomes" id="UP001249851"/>
    </source>
</evidence>
<accession>A0AAD9PZQ6</accession>
<dbReference type="EMBL" id="JARQWQ010000095">
    <property type="protein sequence ID" value="KAK2551665.1"/>
    <property type="molecule type" value="Genomic_DNA"/>
</dbReference>
<comment type="caution">
    <text evidence="2">The sequence shown here is derived from an EMBL/GenBank/DDBJ whole genome shotgun (WGS) entry which is preliminary data.</text>
</comment>
<feature type="region of interest" description="Disordered" evidence="1">
    <location>
        <begin position="42"/>
        <end position="73"/>
    </location>
</feature>
<sequence>MSGDKFADPFKSQSWTALKWCNCCFELFKTEVEARERCNSMAMTPTTTPKRKHPPKPPPPTFNTLMRRTGSRTRLTRQMQIIKQTNVKP</sequence>
<evidence type="ECO:0000313" key="2">
    <source>
        <dbReference type="EMBL" id="KAK2551665.1"/>
    </source>
</evidence>
<name>A0AAD9PZQ6_ACRCE</name>
<reference evidence="2" key="2">
    <citation type="journal article" date="2023" name="Science">
        <title>Genomic signatures of disease resistance in endangered staghorn corals.</title>
        <authorList>
            <person name="Vollmer S.V."/>
            <person name="Selwyn J.D."/>
            <person name="Despard B.A."/>
            <person name="Roesel C.L."/>
        </authorList>
    </citation>
    <scope>NUCLEOTIDE SEQUENCE</scope>
    <source>
        <strain evidence="2">K2</strain>
    </source>
</reference>
<organism evidence="2 3">
    <name type="scientific">Acropora cervicornis</name>
    <name type="common">Staghorn coral</name>
    <dbReference type="NCBI Taxonomy" id="6130"/>
    <lineage>
        <taxon>Eukaryota</taxon>
        <taxon>Metazoa</taxon>
        <taxon>Cnidaria</taxon>
        <taxon>Anthozoa</taxon>
        <taxon>Hexacorallia</taxon>
        <taxon>Scleractinia</taxon>
        <taxon>Astrocoeniina</taxon>
        <taxon>Acroporidae</taxon>
        <taxon>Acropora</taxon>
    </lineage>
</organism>
<dbReference type="AlphaFoldDB" id="A0AAD9PZQ6"/>
<proteinExistence type="predicted"/>
<protein>
    <submittedName>
        <fullName evidence="2">Uncharacterized protein</fullName>
    </submittedName>
</protein>
<gene>
    <name evidence="2" type="ORF">P5673_027448</name>
</gene>
<evidence type="ECO:0000256" key="1">
    <source>
        <dbReference type="SAM" id="MobiDB-lite"/>
    </source>
</evidence>
<dbReference type="Proteomes" id="UP001249851">
    <property type="component" value="Unassembled WGS sequence"/>
</dbReference>